<dbReference type="InterPro" id="IPR003675">
    <property type="entry name" value="Rce1/LyrA-like_dom"/>
</dbReference>
<accession>A0A1Y6ELC6</accession>
<feature type="transmembrane region" description="Helical" evidence="1">
    <location>
        <begin position="47"/>
        <end position="65"/>
    </location>
</feature>
<proteinExistence type="predicted"/>
<keyword evidence="1" id="KW-0812">Transmembrane</keyword>
<evidence type="ECO:0000259" key="2">
    <source>
        <dbReference type="Pfam" id="PF02517"/>
    </source>
</evidence>
<dbReference type="GO" id="GO:0080120">
    <property type="term" value="P:CAAX-box protein maturation"/>
    <property type="evidence" value="ECO:0007669"/>
    <property type="project" value="UniProtKB-ARBA"/>
</dbReference>
<dbReference type="GO" id="GO:0006508">
    <property type="term" value="P:proteolysis"/>
    <property type="evidence" value="ECO:0007669"/>
    <property type="project" value="UniProtKB-KW"/>
</dbReference>
<feature type="transmembrane region" description="Helical" evidence="1">
    <location>
        <begin position="188"/>
        <end position="210"/>
    </location>
</feature>
<dbReference type="EMBL" id="FXWG01000001">
    <property type="protein sequence ID" value="SMQ63444.1"/>
    <property type="molecule type" value="Genomic_DNA"/>
</dbReference>
<feature type="transmembrane region" description="Helical" evidence="1">
    <location>
        <begin position="128"/>
        <end position="149"/>
    </location>
</feature>
<keyword evidence="1" id="KW-0472">Membrane</keyword>
<feature type="domain" description="CAAX prenyl protease 2/Lysostaphin resistance protein A-like" evidence="2">
    <location>
        <begin position="131"/>
        <end position="227"/>
    </location>
</feature>
<keyword evidence="3" id="KW-0645">Protease</keyword>
<feature type="transmembrane region" description="Helical" evidence="1">
    <location>
        <begin position="86"/>
        <end position="108"/>
    </location>
</feature>
<evidence type="ECO:0000313" key="4">
    <source>
        <dbReference type="Proteomes" id="UP000194420"/>
    </source>
</evidence>
<reference evidence="4" key="1">
    <citation type="submission" date="2017-04" db="EMBL/GenBank/DDBJ databases">
        <authorList>
            <person name="Varghese N."/>
            <person name="Submissions S."/>
        </authorList>
    </citation>
    <scope>NUCLEOTIDE SEQUENCE [LARGE SCALE GENOMIC DNA]</scope>
</reference>
<keyword evidence="4" id="KW-1185">Reference proteome</keyword>
<evidence type="ECO:0000256" key="1">
    <source>
        <dbReference type="SAM" id="Phobius"/>
    </source>
</evidence>
<gene>
    <name evidence="3" type="ORF">SAMN06297468_0855</name>
</gene>
<keyword evidence="1" id="KW-1133">Transmembrane helix</keyword>
<organism evidence="3 4">
    <name type="scientific">Altererythrobacter xiamenensis</name>
    <dbReference type="NCBI Taxonomy" id="1316679"/>
    <lineage>
        <taxon>Bacteria</taxon>
        <taxon>Pseudomonadati</taxon>
        <taxon>Pseudomonadota</taxon>
        <taxon>Alphaproteobacteria</taxon>
        <taxon>Sphingomonadales</taxon>
        <taxon>Erythrobacteraceae</taxon>
        <taxon>Altererythrobacter</taxon>
    </lineage>
</organism>
<evidence type="ECO:0000313" key="3">
    <source>
        <dbReference type="EMBL" id="SMQ63444.1"/>
    </source>
</evidence>
<feature type="transmembrane region" description="Helical" evidence="1">
    <location>
        <begin position="161"/>
        <end position="182"/>
    </location>
</feature>
<keyword evidence="3" id="KW-0378">Hydrolase</keyword>
<dbReference type="AlphaFoldDB" id="A0A1Y6ELC6"/>
<dbReference type="GO" id="GO:0004175">
    <property type="term" value="F:endopeptidase activity"/>
    <property type="evidence" value="ECO:0007669"/>
    <property type="project" value="UniProtKB-ARBA"/>
</dbReference>
<sequence length="239" mass="26392">MPHISDSADAPVEGARGPGRLTALRDLFLVVATLVLVKQSLLPITQLYAGPASTFSAMIVATVLLRRRGMGWRDMGLRWPESWPKTLGLTLLTMAFFVVLTQLMVPLADYFFEDVGTSDRFSHVEGNLVAYVVIMLLVWTHGSFFEELLFRAFIINHTSGALGGGLRADIAALLLSSAFFGYRHAYYQGWHGALVTGAGGFAFGVFYLWFGRRNILPLILAHGVFNTLGQTFRFLGIEE</sequence>
<name>A0A1Y6ELC6_9SPHN</name>
<protein>
    <submittedName>
        <fullName evidence="3">CAAX protease self-immunity</fullName>
    </submittedName>
</protein>
<dbReference type="Proteomes" id="UP000194420">
    <property type="component" value="Unassembled WGS sequence"/>
</dbReference>
<dbReference type="Pfam" id="PF02517">
    <property type="entry name" value="Rce1-like"/>
    <property type="match status" value="1"/>
</dbReference>